<sequence>MALQDPRVRIREATPADANAMAEIQLAAFGTDVINQLLYPGEITEDAKTKAAESLFAPPEPPHQSSEPLLVVAELVLENGPEVIAFAKWSLRRESVPEEEWDVEPSVSPDMLGEGSNIEVFKWFHLTLHRKLRSFSRGEAMLYLEVLVCAPHRQRLGAGFALVRWGVDLADRLGLVCWVEGSAYSYRLYMRYGFDDVTVVDLRVTETWGVVKPEDQDWGGNLALEIGRSLPVGELRTVIMKRLPSPGSLQL</sequence>
<dbReference type="AlphaFoldDB" id="A0AA40CLI2"/>
<evidence type="ECO:0000259" key="1">
    <source>
        <dbReference type="PROSITE" id="PS51186"/>
    </source>
</evidence>
<dbReference type="InterPro" id="IPR000182">
    <property type="entry name" value="GNAT_dom"/>
</dbReference>
<evidence type="ECO:0000313" key="3">
    <source>
        <dbReference type="Proteomes" id="UP001174936"/>
    </source>
</evidence>
<dbReference type="Gene3D" id="3.40.630.30">
    <property type="match status" value="1"/>
</dbReference>
<organism evidence="2 3">
    <name type="scientific">Cercophora newfieldiana</name>
    <dbReference type="NCBI Taxonomy" id="92897"/>
    <lineage>
        <taxon>Eukaryota</taxon>
        <taxon>Fungi</taxon>
        <taxon>Dikarya</taxon>
        <taxon>Ascomycota</taxon>
        <taxon>Pezizomycotina</taxon>
        <taxon>Sordariomycetes</taxon>
        <taxon>Sordariomycetidae</taxon>
        <taxon>Sordariales</taxon>
        <taxon>Lasiosphaeriaceae</taxon>
        <taxon>Cercophora</taxon>
    </lineage>
</organism>
<gene>
    <name evidence="2" type="ORF">B0T16DRAFT_334910</name>
</gene>
<dbReference type="PANTHER" id="PTHR42791">
    <property type="entry name" value="GNAT FAMILY ACETYLTRANSFERASE"/>
    <property type="match status" value="1"/>
</dbReference>
<dbReference type="GO" id="GO:0016747">
    <property type="term" value="F:acyltransferase activity, transferring groups other than amino-acyl groups"/>
    <property type="evidence" value="ECO:0007669"/>
    <property type="project" value="InterPro"/>
</dbReference>
<keyword evidence="3" id="KW-1185">Reference proteome</keyword>
<comment type="caution">
    <text evidence="2">The sequence shown here is derived from an EMBL/GenBank/DDBJ whole genome shotgun (WGS) entry which is preliminary data.</text>
</comment>
<reference evidence="2" key="1">
    <citation type="submission" date="2023-06" db="EMBL/GenBank/DDBJ databases">
        <title>Genome-scale phylogeny and comparative genomics of the fungal order Sordariales.</title>
        <authorList>
            <consortium name="Lawrence Berkeley National Laboratory"/>
            <person name="Hensen N."/>
            <person name="Bonometti L."/>
            <person name="Westerberg I."/>
            <person name="Brannstrom I.O."/>
            <person name="Guillou S."/>
            <person name="Cros-Aarteil S."/>
            <person name="Calhoun S."/>
            <person name="Haridas S."/>
            <person name="Kuo A."/>
            <person name="Mondo S."/>
            <person name="Pangilinan J."/>
            <person name="Riley R."/>
            <person name="Labutti K."/>
            <person name="Andreopoulos B."/>
            <person name="Lipzen A."/>
            <person name="Chen C."/>
            <person name="Yanf M."/>
            <person name="Daum C."/>
            <person name="Ng V."/>
            <person name="Clum A."/>
            <person name="Steindorff A."/>
            <person name="Ohm R."/>
            <person name="Martin F."/>
            <person name="Silar P."/>
            <person name="Natvig D."/>
            <person name="Lalanne C."/>
            <person name="Gautier V."/>
            <person name="Ament-Velasquez S.L."/>
            <person name="Kruys A."/>
            <person name="Hutchinson M.I."/>
            <person name="Powell A.J."/>
            <person name="Barry K."/>
            <person name="Miller A.N."/>
            <person name="Grigoriev I.V."/>
            <person name="Debuchy R."/>
            <person name="Gladieux P."/>
            <person name="Thoren M.H."/>
            <person name="Johannesson H."/>
        </authorList>
    </citation>
    <scope>NUCLEOTIDE SEQUENCE</scope>
    <source>
        <strain evidence="2">SMH2532-1</strain>
    </source>
</reference>
<dbReference type="InterPro" id="IPR016181">
    <property type="entry name" value="Acyl_CoA_acyltransferase"/>
</dbReference>
<protein>
    <submittedName>
        <fullName evidence="2">N-acetyltransferase-like protein</fullName>
    </submittedName>
</protein>
<dbReference type="PANTHER" id="PTHR42791:SF17">
    <property type="entry name" value="ACETYLTRANSFERASE, GNAT FAMILY FAMILY (AFU_ORTHOLOGUE AFUA_8G05690)"/>
    <property type="match status" value="1"/>
</dbReference>
<feature type="domain" description="N-acetyltransferase" evidence="1">
    <location>
        <begin position="8"/>
        <end position="231"/>
    </location>
</feature>
<dbReference type="PROSITE" id="PS51186">
    <property type="entry name" value="GNAT"/>
    <property type="match status" value="1"/>
</dbReference>
<dbReference type="InterPro" id="IPR052523">
    <property type="entry name" value="Trichothecene_AcTrans"/>
</dbReference>
<dbReference type="EMBL" id="JAULSV010000006">
    <property type="protein sequence ID" value="KAK0641404.1"/>
    <property type="molecule type" value="Genomic_DNA"/>
</dbReference>
<dbReference type="Proteomes" id="UP001174936">
    <property type="component" value="Unassembled WGS sequence"/>
</dbReference>
<proteinExistence type="predicted"/>
<accession>A0AA40CLI2</accession>
<name>A0AA40CLI2_9PEZI</name>
<evidence type="ECO:0000313" key="2">
    <source>
        <dbReference type="EMBL" id="KAK0641404.1"/>
    </source>
</evidence>
<dbReference type="SUPFAM" id="SSF55729">
    <property type="entry name" value="Acyl-CoA N-acyltransferases (Nat)"/>
    <property type="match status" value="1"/>
</dbReference>